<sequence length="69" mass="7568">MPSLKTYLRLDLEHRRGSASFVAAVLERPDVTPTGVAIDDQDRRAVDGMLIVARRLAEAEAEIPLDAAH</sequence>
<dbReference type="EMBL" id="BOOR01000049">
    <property type="protein sequence ID" value="GII57275.1"/>
    <property type="molecule type" value="Genomic_DNA"/>
</dbReference>
<proteinExistence type="predicted"/>
<accession>A0A8J3XYF0</accession>
<dbReference type="RefSeq" id="WP_203947406.1">
    <property type="nucleotide sequence ID" value="NZ_BOOR01000049.1"/>
</dbReference>
<reference evidence="1" key="1">
    <citation type="submission" date="2021-01" db="EMBL/GenBank/DDBJ databases">
        <title>Whole genome shotgun sequence of Planotetraspora thailandica NBRC 104271.</title>
        <authorList>
            <person name="Komaki H."/>
            <person name="Tamura T."/>
        </authorList>
    </citation>
    <scope>NUCLEOTIDE SEQUENCE</scope>
    <source>
        <strain evidence="1">NBRC 104271</strain>
    </source>
</reference>
<gene>
    <name evidence="1" type="ORF">Pth03_56640</name>
</gene>
<organism evidence="1 2">
    <name type="scientific">Planotetraspora thailandica</name>
    <dbReference type="NCBI Taxonomy" id="487172"/>
    <lineage>
        <taxon>Bacteria</taxon>
        <taxon>Bacillati</taxon>
        <taxon>Actinomycetota</taxon>
        <taxon>Actinomycetes</taxon>
        <taxon>Streptosporangiales</taxon>
        <taxon>Streptosporangiaceae</taxon>
        <taxon>Planotetraspora</taxon>
    </lineage>
</organism>
<evidence type="ECO:0000313" key="2">
    <source>
        <dbReference type="Proteomes" id="UP000605992"/>
    </source>
</evidence>
<keyword evidence="2" id="KW-1185">Reference proteome</keyword>
<dbReference type="Proteomes" id="UP000605992">
    <property type="component" value="Unassembled WGS sequence"/>
</dbReference>
<protein>
    <submittedName>
        <fullName evidence="1">Uncharacterized protein</fullName>
    </submittedName>
</protein>
<name>A0A8J3XYF0_9ACTN</name>
<evidence type="ECO:0000313" key="1">
    <source>
        <dbReference type="EMBL" id="GII57275.1"/>
    </source>
</evidence>
<comment type="caution">
    <text evidence="1">The sequence shown here is derived from an EMBL/GenBank/DDBJ whole genome shotgun (WGS) entry which is preliminary data.</text>
</comment>
<dbReference type="AlphaFoldDB" id="A0A8J3XYF0"/>